<dbReference type="PANTHER" id="PTHR33545:SF4">
    <property type="entry name" value="UPF0750 MEMBRANE PROTEIN YXKD"/>
    <property type="match status" value="1"/>
</dbReference>
<sequence>MKRQQQHLLRQQVWKKLQSISVKDIAWIIAGSFILAFGVNYFTVPNDFSEGGLLGVTIILFYLFEWDLGVTSIIGNGILFIIGYKLLDRRTMVYSVVAVVATSFFLSITHSWGSPSEDKLLAAIYAGIMIGVGIGMVLRVGGTTGGGVIIARLMERYLHLSVAVSMFIIDAIVVGMSGIFLGEQVVLYTLIAIIIGSWVIDLVAEGLNIRKAVTIISDKQEELAVVLTETLGRSATIIHGHGYYTKQDKNMLYMIVDKRQVGPLKKIVEVTDPRAFVVIHQVKEVIGEGFSYPSR</sequence>
<feature type="transmembrane region" description="Helical" evidence="6">
    <location>
        <begin position="158"/>
        <end position="179"/>
    </location>
</feature>
<dbReference type="InterPro" id="IPR051461">
    <property type="entry name" value="UPF0750_membrane"/>
</dbReference>
<feature type="transmembrane region" description="Helical" evidence="6">
    <location>
        <begin position="120"/>
        <end position="138"/>
    </location>
</feature>
<keyword evidence="3 6" id="KW-0812">Transmembrane</keyword>
<dbReference type="EMBL" id="UGGP01000001">
    <property type="protein sequence ID" value="STO07573.1"/>
    <property type="molecule type" value="Genomic_DNA"/>
</dbReference>
<dbReference type="InterPro" id="IPR019264">
    <property type="entry name" value="DUF2179"/>
</dbReference>
<evidence type="ECO:0000259" key="7">
    <source>
        <dbReference type="Pfam" id="PF10035"/>
    </source>
</evidence>
<dbReference type="InterPro" id="IPR003740">
    <property type="entry name" value="YitT"/>
</dbReference>
<dbReference type="PIRSF" id="PIRSF006483">
    <property type="entry name" value="Membrane_protein_YitT"/>
    <property type="match status" value="1"/>
</dbReference>
<gene>
    <name evidence="8" type="ORF">NCTC13163_00922</name>
</gene>
<evidence type="ECO:0000256" key="2">
    <source>
        <dbReference type="ARBA" id="ARBA00022475"/>
    </source>
</evidence>
<dbReference type="GO" id="GO:0005886">
    <property type="term" value="C:plasma membrane"/>
    <property type="evidence" value="ECO:0007669"/>
    <property type="project" value="UniProtKB-SubCell"/>
</dbReference>
<feature type="domain" description="DUF2179" evidence="7">
    <location>
        <begin position="233"/>
        <end position="287"/>
    </location>
</feature>
<evidence type="ECO:0000256" key="5">
    <source>
        <dbReference type="ARBA" id="ARBA00023136"/>
    </source>
</evidence>
<dbReference type="STRING" id="1397694.GCA_000702585_01436"/>
<keyword evidence="4 6" id="KW-1133">Transmembrane helix</keyword>
<dbReference type="PANTHER" id="PTHR33545">
    <property type="entry name" value="UPF0750 MEMBRANE PROTEIN YITT-RELATED"/>
    <property type="match status" value="1"/>
</dbReference>
<feature type="transmembrane region" description="Helical" evidence="6">
    <location>
        <begin position="185"/>
        <end position="204"/>
    </location>
</feature>
<dbReference type="Pfam" id="PF02588">
    <property type="entry name" value="YitT_membrane"/>
    <property type="match status" value="1"/>
</dbReference>
<keyword evidence="2" id="KW-1003">Cell membrane</keyword>
<feature type="transmembrane region" description="Helical" evidence="6">
    <location>
        <begin position="25"/>
        <end position="44"/>
    </location>
</feature>
<evidence type="ECO:0000313" key="8">
    <source>
        <dbReference type="EMBL" id="STO07573.1"/>
    </source>
</evidence>
<feature type="transmembrane region" description="Helical" evidence="6">
    <location>
        <begin position="91"/>
        <end position="108"/>
    </location>
</feature>
<evidence type="ECO:0000313" key="9">
    <source>
        <dbReference type="Proteomes" id="UP000254060"/>
    </source>
</evidence>
<dbReference type="Gene3D" id="3.30.70.120">
    <property type="match status" value="1"/>
</dbReference>
<evidence type="ECO:0000256" key="1">
    <source>
        <dbReference type="ARBA" id="ARBA00004651"/>
    </source>
</evidence>
<dbReference type="RefSeq" id="WP_024370411.1">
    <property type="nucleotide sequence ID" value="NZ_UGGP01000001.1"/>
</dbReference>
<feature type="transmembrane region" description="Helical" evidence="6">
    <location>
        <begin position="56"/>
        <end position="84"/>
    </location>
</feature>
<dbReference type="Pfam" id="PF10035">
    <property type="entry name" value="DUF2179"/>
    <property type="match status" value="1"/>
</dbReference>
<dbReference type="CDD" id="cd16380">
    <property type="entry name" value="YitT_C"/>
    <property type="match status" value="1"/>
</dbReference>
<evidence type="ECO:0000256" key="6">
    <source>
        <dbReference type="SAM" id="Phobius"/>
    </source>
</evidence>
<organism evidence="8 9">
    <name type="scientific">Exiguobacterium aurantiacum</name>
    <dbReference type="NCBI Taxonomy" id="33987"/>
    <lineage>
        <taxon>Bacteria</taxon>
        <taxon>Bacillati</taxon>
        <taxon>Bacillota</taxon>
        <taxon>Bacilli</taxon>
        <taxon>Bacillales</taxon>
        <taxon>Bacillales Family XII. Incertae Sedis</taxon>
        <taxon>Exiguobacterium</taxon>
    </lineage>
</organism>
<protein>
    <submittedName>
        <fullName evidence="8">Uncharacterized BCR, YitT family COG1284</fullName>
    </submittedName>
</protein>
<dbReference type="OrthoDB" id="1758221at2"/>
<reference evidence="8 9" key="1">
    <citation type="submission" date="2018-06" db="EMBL/GenBank/DDBJ databases">
        <authorList>
            <consortium name="Pathogen Informatics"/>
            <person name="Doyle S."/>
        </authorList>
    </citation>
    <scope>NUCLEOTIDE SEQUENCE [LARGE SCALE GENOMIC DNA]</scope>
    <source>
        <strain evidence="8 9">NCTC13163</strain>
    </source>
</reference>
<dbReference type="InterPro" id="IPR015867">
    <property type="entry name" value="N-reg_PII/ATP_PRibTrfase_C"/>
</dbReference>
<proteinExistence type="predicted"/>
<evidence type="ECO:0000256" key="4">
    <source>
        <dbReference type="ARBA" id="ARBA00022989"/>
    </source>
</evidence>
<keyword evidence="5 6" id="KW-0472">Membrane</keyword>
<dbReference type="Proteomes" id="UP000254060">
    <property type="component" value="Unassembled WGS sequence"/>
</dbReference>
<name>A0A377FTC1_9BACL</name>
<evidence type="ECO:0000256" key="3">
    <source>
        <dbReference type="ARBA" id="ARBA00022692"/>
    </source>
</evidence>
<comment type="subcellular location">
    <subcellularLocation>
        <location evidence="1">Cell membrane</location>
        <topology evidence="1">Multi-pass membrane protein</topology>
    </subcellularLocation>
</comment>
<dbReference type="AlphaFoldDB" id="A0A377FTC1"/>
<accession>A0A377FTC1</accession>